<dbReference type="SUPFAM" id="SSF53448">
    <property type="entry name" value="Nucleotide-diphospho-sugar transferases"/>
    <property type="match status" value="1"/>
</dbReference>
<name>A0A9X0YI76_9FLAO</name>
<dbReference type="InterPro" id="IPR050179">
    <property type="entry name" value="Trans_hexapeptide_repeat"/>
</dbReference>
<dbReference type="InterPro" id="IPR018357">
    <property type="entry name" value="Hexapep_transf_CS"/>
</dbReference>
<evidence type="ECO:0000256" key="3">
    <source>
        <dbReference type="ARBA" id="ARBA00022737"/>
    </source>
</evidence>
<comment type="caution">
    <text evidence="5">The sequence shown here is derived from an EMBL/GenBank/DDBJ whole genome shotgun (WGS) entry which is preliminary data.</text>
</comment>
<evidence type="ECO:0000256" key="2">
    <source>
        <dbReference type="ARBA" id="ARBA00022679"/>
    </source>
</evidence>
<dbReference type="RefSeq" id="WP_232301633.1">
    <property type="nucleotide sequence ID" value="NZ_JAGGJQ010000002.1"/>
</dbReference>
<keyword evidence="3" id="KW-0677">Repeat</keyword>
<dbReference type="CDD" id="cd00761">
    <property type="entry name" value="Glyco_tranf_GTA_type"/>
    <property type="match status" value="1"/>
</dbReference>
<dbReference type="Proteomes" id="UP001231587">
    <property type="component" value="Unassembled WGS sequence"/>
</dbReference>
<dbReference type="Proteomes" id="UP001138672">
    <property type="component" value="Unassembled WGS sequence"/>
</dbReference>
<evidence type="ECO:0000313" key="6">
    <source>
        <dbReference type="EMBL" id="MDQ0333899.1"/>
    </source>
</evidence>
<dbReference type="Gene3D" id="3.90.550.10">
    <property type="entry name" value="Spore Coat Polysaccharide Biosynthesis Protein SpsA, Chain A"/>
    <property type="match status" value="1"/>
</dbReference>
<evidence type="ECO:0000313" key="8">
    <source>
        <dbReference type="Proteomes" id="UP001231587"/>
    </source>
</evidence>
<dbReference type="GO" id="GO:0016746">
    <property type="term" value="F:acyltransferase activity"/>
    <property type="evidence" value="ECO:0007669"/>
    <property type="project" value="UniProtKB-KW"/>
</dbReference>
<evidence type="ECO:0000256" key="4">
    <source>
        <dbReference type="ARBA" id="ARBA00023315"/>
    </source>
</evidence>
<reference evidence="5" key="1">
    <citation type="submission" date="2021-03" db="EMBL/GenBank/DDBJ databases">
        <title>Genomic Encyclopedia of Type Strains, Phase IV (KMG-IV): sequencing the most valuable type-strain genomes for metagenomic binning, comparative biology and taxonomic classification.</title>
        <authorList>
            <person name="Goeker M."/>
        </authorList>
    </citation>
    <scope>NUCLEOTIDE SEQUENCE</scope>
    <source>
        <strain evidence="5">DSM 15523</strain>
        <strain evidence="6 8">DSM 16476</strain>
    </source>
</reference>
<gene>
    <name evidence="5" type="ORF">J2Z56_001028</name>
    <name evidence="6" type="ORF">J2Z57_000321</name>
</gene>
<dbReference type="InterPro" id="IPR011004">
    <property type="entry name" value="Trimer_LpxA-like_sf"/>
</dbReference>
<accession>A0A9X0YI76</accession>
<dbReference type="InterPro" id="IPR029044">
    <property type="entry name" value="Nucleotide-diphossugar_trans"/>
</dbReference>
<dbReference type="PANTHER" id="PTHR43300">
    <property type="entry name" value="ACETYLTRANSFERASE"/>
    <property type="match status" value="1"/>
</dbReference>
<evidence type="ECO:0000313" key="5">
    <source>
        <dbReference type="EMBL" id="MBP1839122.1"/>
    </source>
</evidence>
<dbReference type="CDD" id="cd03349">
    <property type="entry name" value="LbH_XAT"/>
    <property type="match status" value="1"/>
</dbReference>
<dbReference type="EMBL" id="JAUSUU010000001">
    <property type="protein sequence ID" value="MDQ0333899.1"/>
    <property type="molecule type" value="Genomic_DNA"/>
</dbReference>
<dbReference type="PROSITE" id="PS00101">
    <property type="entry name" value="HEXAPEP_TRANSFERASES"/>
    <property type="match status" value="1"/>
</dbReference>
<sequence>MNTAPIILFVYNRPDHAFKTLQALSKNELANESTLIIYADGPNKDATLEEQNLIKETRAVLKKEQWCKNVTIIESQLNKGLAESIINGVTETVEKYGKVIVLEDDIVTSSGFLKFMNNALDFYKDNNKVMHVSGFMYPHKDVLPETFCFNVPLCWGWATWDRAWKYFEKDTDVLLDYAIKDDNWNLINKFGGDVLGAQLKLNKLGKIKTWFIKWHVSVLMQNGYTVYPGVSLVENIGFDNSGENNPTTTKFKQNSLSDSVSVKQIPLEENLKAEKIIIDFYKNLWKPNKTKKEHSKFKARVKNKIKVILRKTILIIFPELLNNKSHRPSSKNMNTYFGNHTKLDEPYNLLNVLVGNYTYLSKNCHINNTVIGKFCSIGPNLISGWGMHPTNGISTHPMFYSINKQNGMTLSATNKFKEMESIKIGNDVFIGANVIILNGVDIGDGAVIGAGSVVSKNIPPYAIAVGAPIKILKYRFSEDKIKSLLALKWWDYNESELQDVEKYFFDVEKLINKSKL</sequence>
<dbReference type="Pfam" id="PF00132">
    <property type="entry name" value="Hexapep"/>
    <property type="match status" value="1"/>
</dbReference>
<evidence type="ECO:0000313" key="7">
    <source>
        <dbReference type="Proteomes" id="UP001138672"/>
    </source>
</evidence>
<proteinExistence type="inferred from homology"/>
<keyword evidence="4" id="KW-0012">Acyltransferase</keyword>
<evidence type="ECO:0000256" key="1">
    <source>
        <dbReference type="ARBA" id="ARBA00007274"/>
    </source>
</evidence>
<protein>
    <submittedName>
        <fullName evidence="5">Acetyltransferase-like isoleucine patch superfamily enzyme</fullName>
    </submittedName>
</protein>
<keyword evidence="8" id="KW-1185">Reference proteome</keyword>
<dbReference type="PANTHER" id="PTHR43300:SF11">
    <property type="entry name" value="ACETYLTRANSFERASE RV3034C-RELATED"/>
    <property type="match status" value="1"/>
</dbReference>
<comment type="similarity">
    <text evidence="1">Belongs to the transferase hexapeptide repeat family.</text>
</comment>
<keyword evidence="2" id="KW-0808">Transferase</keyword>
<dbReference type="SUPFAM" id="SSF51161">
    <property type="entry name" value="Trimeric LpxA-like enzymes"/>
    <property type="match status" value="1"/>
</dbReference>
<dbReference type="Gene3D" id="2.160.10.10">
    <property type="entry name" value="Hexapeptide repeat proteins"/>
    <property type="match status" value="1"/>
</dbReference>
<dbReference type="InterPro" id="IPR001451">
    <property type="entry name" value="Hexapep"/>
</dbReference>
<dbReference type="AlphaFoldDB" id="A0A9X0YI76"/>
<dbReference type="EMBL" id="JAGGJQ010000002">
    <property type="protein sequence ID" value="MBP1839122.1"/>
    <property type="molecule type" value="Genomic_DNA"/>
</dbReference>
<organism evidence="5 7">
    <name type="scientific">Formosa algae</name>
    <dbReference type="NCBI Taxonomy" id="225843"/>
    <lineage>
        <taxon>Bacteria</taxon>
        <taxon>Pseudomonadati</taxon>
        <taxon>Bacteroidota</taxon>
        <taxon>Flavobacteriia</taxon>
        <taxon>Flavobacteriales</taxon>
        <taxon>Flavobacteriaceae</taxon>
        <taxon>Formosa</taxon>
    </lineage>
</organism>